<dbReference type="EMBL" id="SJPR01000004">
    <property type="protein sequence ID" value="TWT96003.1"/>
    <property type="molecule type" value="Genomic_DNA"/>
</dbReference>
<dbReference type="PANTHER" id="PTHR11820">
    <property type="entry name" value="ACYLPYRUVASE"/>
    <property type="match status" value="1"/>
</dbReference>
<keyword evidence="4" id="KW-0456">Lyase</keyword>
<dbReference type="SUPFAM" id="SSF56529">
    <property type="entry name" value="FAH"/>
    <property type="match status" value="1"/>
</dbReference>
<evidence type="ECO:0000313" key="4">
    <source>
        <dbReference type="EMBL" id="TWT96003.1"/>
    </source>
</evidence>
<dbReference type="RefSeq" id="WP_146445799.1">
    <property type="nucleotide sequence ID" value="NZ_SJPR01000004.1"/>
</dbReference>
<dbReference type="Proteomes" id="UP000317421">
    <property type="component" value="Unassembled WGS sequence"/>
</dbReference>
<dbReference type="GO" id="GO:0016853">
    <property type="term" value="F:isomerase activity"/>
    <property type="evidence" value="ECO:0007669"/>
    <property type="project" value="UniProtKB-ARBA"/>
</dbReference>
<dbReference type="GO" id="GO:0050385">
    <property type="term" value="F:ureidoglycolate lyase activity"/>
    <property type="evidence" value="ECO:0007669"/>
    <property type="project" value="UniProtKB-EC"/>
</dbReference>
<dbReference type="GO" id="GO:0019752">
    <property type="term" value="P:carboxylic acid metabolic process"/>
    <property type="evidence" value="ECO:0007669"/>
    <property type="project" value="UniProtKB-ARBA"/>
</dbReference>
<dbReference type="PANTHER" id="PTHR11820:SF112">
    <property type="entry name" value="FUMARYLACETOACETATE HYDROLASE FAMILY PROTEIN (AFU_ORTHOLOGUE AFUA_1G02370)-RELATED"/>
    <property type="match status" value="1"/>
</dbReference>
<accession>A0A5C6ACL3</accession>
<keyword evidence="2" id="KW-0479">Metal-binding</keyword>
<dbReference type="InterPro" id="IPR036663">
    <property type="entry name" value="Fumarylacetoacetase_C_sf"/>
</dbReference>
<comment type="similarity">
    <text evidence="1">Belongs to the FAH family.</text>
</comment>
<protein>
    <submittedName>
        <fullName evidence="4">Ureidoglycolate lyase</fullName>
        <ecNumber evidence="4">4.3.2.3</ecNumber>
    </submittedName>
</protein>
<dbReference type="EC" id="4.3.2.3" evidence="4"/>
<comment type="caution">
    <text evidence="4">The sequence shown here is derived from an EMBL/GenBank/DDBJ whole genome shotgun (WGS) entry which is preliminary data.</text>
</comment>
<name>A0A5C6ACL3_9BACT</name>
<reference evidence="4 5" key="1">
    <citation type="submission" date="2019-02" db="EMBL/GenBank/DDBJ databases">
        <title>Deep-cultivation of Planctomycetes and their phenomic and genomic characterization uncovers novel biology.</title>
        <authorList>
            <person name="Wiegand S."/>
            <person name="Jogler M."/>
            <person name="Boedeker C."/>
            <person name="Pinto D."/>
            <person name="Vollmers J."/>
            <person name="Rivas-Marin E."/>
            <person name="Kohn T."/>
            <person name="Peeters S.H."/>
            <person name="Heuer A."/>
            <person name="Rast P."/>
            <person name="Oberbeckmann S."/>
            <person name="Bunk B."/>
            <person name="Jeske O."/>
            <person name="Meyerdierks A."/>
            <person name="Storesund J.E."/>
            <person name="Kallscheuer N."/>
            <person name="Luecker S."/>
            <person name="Lage O.M."/>
            <person name="Pohl T."/>
            <person name="Merkel B.J."/>
            <person name="Hornburger P."/>
            <person name="Mueller R.-W."/>
            <person name="Bruemmer F."/>
            <person name="Labrenz M."/>
            <person name="Spormann A.M."/>
            <person name="Op Den Camp H."/>
            <person name="Overmann J."/>
            <person name="Amann R."/>
            <person name="Jetten M.S.M."/>
            <person name="Mascher T."/>
            <person name="Medema M.H."/>
            <person name="Devos D.P."/>
            <person name="Kaster A.-K."/>
            <person name="Ovreas L."/>
            <person name="Rohde M."/>
            <person name="Galperin M.Y."/>
            <person name="Jogler C."/>
        </authorList>
    </citation>
    <scope>NUCLEOTIDE SEQUENCE [LARGE SCALE GENOMIC DNA]</scope>
    <source>
        <strain evidence="4 5">Pla108</strain>
    </source>
</reference>
<dbReference type="FunFam" id="3.90.850.10:FF:000002">
    <property type="entry name" value="2-hydroxyhepta-2,4-diene-1,7-dioate isomerase"/>
    <property type="match status" value="1"/>
</dbReference>
<dbReference type="GO" id="GO:0046872">
    <property type="term" value="F:metal ion binding"/>
    <property type="evidence" value="ECO:0007669"/>
    <property type="project" value="UniProtKB-KW"/>
</dbReference>
<sequence length="289" mass="30510">MRIVRYKVSSDTPSAVPTDHRAHWGLQLPNGMVNVASGDPFDGGLADTGEPAEVAELLAPVQPTSILCIGLNYAAHAAEGGKSAPERPVLFMKTPTAVQRPGGSILLPRRLLSTRVDYEAELVVVIGKPCKNVSRADALDYVLGYTCGNDVSARDWQRGGGGGQFCRGKTFDTFAPLGPAIVTTDELGDAGDLRITTTLGGELLQDSRTSDLIFDVPTLVEFLSASTTLAAGTVIFTGTPSGVGFARTPPRWLLPGDEVTVEIEGIGKLTNPVVEEEADGLTHWTLPAE</sequence>
<proteinExistence type="inferred from homology"/>
<evidence type="ECO:0000256" key="2">
    <source>
        <dbReference type="ARBA" id="ARBA00022723"/>
    </source>
</evidence>
<dbReference type="OrthoDB" id="9805307at2"/>
<organism evidence="4 5">
    <name type="scientific">Botrimarina colliarenosi</name>
    <dbReference type="NCBI Taxonomy" id="2528001"/>
    <lineage>
        <taxon>Bacteria</taxon>
        <taxon>Pseudomonadati</taxon>
        <taxon>Planctomycetota</taxon>
        <taxon>Planctomycetia</taxon>
        <taxon>Pirellulales</taxon>
        <taxon>Lacipirellulaceae</taxon>
        <taxon>Botrimarina</taxon>
    </lineage>
</organism>
<dbReference type="Gene3D" id="3.90.850.10">
    <property type="entry name" value="Fumarylacetoacetase-like, C-terminal domain"/>
    <property type="match status" value="1"/>
</dbReference>
<dbReference type="Pfam" id="PF01557">
    <property type="entry name" value="FAA_hydrolase"/>
    <property type="match status" value="1"/>
</dbReference>
<keyword evidence="5" id="KW-1185">Reference proteome</keyword>
<gene>
    <name evidence="4" type="ORF">Pla108_30820</name>
</gene>
<dbReference type="AlphaFoldDB" id="A0A5C6ACL3"/>
<evidence type="ECO:0000313" key="5">
    <source>
        <dbReference type="Proteomes" id="UP000317421"/>
    </source>
</evidence>
<feature type="domain" description="Fumarylacetoacetase-like C-terminal" evidence="3">
    <location>
        <begin position="66"/>
        <end position="274"/>
    </location>
</feature>
<dbReference type="InterPro" id="IPR011234">
    <property type="entry name" value="Fumarylacetoacetase-like_C"/>
</dbReference>
<evidence type="ECO:0000259" key="3">
    <source>
        <dbReference type="Pfam" id="PF01557"/>
    </source>
</evidence>
<evidence type="ECO:0000256" key="1">
    <source>
        <dbReference type="ARBA" id="ARBA00010211"/>
    </source>
</evidence>